<sequence length="132" mass="13611">MTAMITRLNPSSLPDTSAIGYAQISIAHPGRMAFVSGQVAGAEAVAKGFEAQVADVMLKAHAALFALEATPEDIVLARVYVVGLDEVRLGICVAQFNAFCNGATPSLTGVGVAALAGPGLLVEMELQVLLRD</sequence>
<dbReference type="Pfam" id="PF01042">
    <property type="entry name" value="Ribonuc_L-PSP"/>
    <property type="match status" value="1"/>
</dbReference>
<dbReference type="EMBL" id="CP085144">
    <property type="protein sequence ID" value="UOA14057.1"/>
    <property type="molecule type" value="Genomic_DNA"/>
</dbReference>
<evidence type="ECO:0000313" key="2">
    <source>
        <dbReference type="Proteomes" id="UP000831019"/>
    </source>
</evidence>
<organism evidence="1 2">
    <name type="scientific">Sulfitobacter dubius</name>
    <dbReference type="NCBI Taxonomy" id="218673"/>
    <lineage>
        <taxon>Bacteria</taxon>
        <taxon>Pseudomonadati</taxon>
        <taxon>Pseudomonadota</taxon>
        <taxon>Alphaproteobacteria</taxon>
        <taxon>Rhodobacterales</taxon>
        <taxon>Roseobacteraceae</taxon>
        <taxon>Sulfitobacter</taxon>
    </lineage>
</organism>
<dbReference type="Proteomes" id="UP000831019">
    <property type="component" value="Chromosome"/>
</dbReference>
<dbReference type="InterPro" id="IPR035959">
    <property type="entry name" value="RutC-like_sf"/>
</dbReference>
<reference evidence="2" key="1">
    <citation type="journal article" date="2022" name="Microorganisms">
        <title>Beyond the ABCs#Discovery of Three New Plasmid Types in Rhodobacterales (RepQ, RepY, RepW).</title>
        <authorList>
            <person name="Freese H.M."/>
            <person name="Ringel V."/>
            <person name="Overmann J."/>
            <person name="Petersen J."/>
        </authorList>
    </citation>
    <scope>NUCLEOTIDE SEQUENCE [LARGE SCALE GENOMIC DNA]</scope>
    <source>
        <strain evidence="2">DSM 109990</strain>
    </source>
</reference>
<accession>A0ABY3ZHD2</accession>
<gene>
    <name evidence="1" type="ORF">DSM109990_00853</name>
</gene>
<dbReference type="InterPro" id="IPR006175">
    <property type="entry name" value="YjgF/YER057c/UK114"/>
</dbReference>
<dbReference type="RefSeq" id="WP_243262501.1">
    <property type="nucleotide sequence ID" value="NZ_CP085144.1"/>
</dbReference>
<protein>
    <recommendedName>
        <fullName evidence="3">Enamine deaminase RidA, house cleaning of reactive enamine intermediates, YjgF/YER057c/UK114 family</fullName>
    </recommendedName>
</protein>
<name>A0ABY3ZHD2_9RHOB</name>
<proteinExistence type="predicted"/>
<dbReference type="SUPFAM" id="SSF55298">
    <property type="entry name" value="YjgF-like"/>
    <property type="match status" value="1"/>
</dbReference>
<evidence type="ECO:0000313" key="1">
    <source>
        <dbReference type="EMBL" id="UOA14057.1"/>
    </source>
</evidence>
<dbReference type="Gene3D" id="3.30.1330.40">
    <property type="entry name" value="RutC-like"/>
    <property type="match status" value="1"/>
</dbReference>
<evidence type="ECO:0008006" key="3">
    <source>
        <dbReference type="Google" id="ProtNLM"/>
    </source>
</evidence>
<keyword evidence="2" id="KW-1185">Reference proteome</keyword>
<dbReference type="CDD" id="cd00448">
    <property type="entry name" value="YjgF_YER057c_UK114_family"/>
    <property type="match status" value="1"/>
</dbReference>